<evidence type="ECO:0000256" key="2">
    <source>
        <dbReference type="ARBA" id="ARBA00022448"/>
    </source>
</evidence>
<dbReference type="Gene3D" id="2.60.40.1120">
    <property type="entry name" value="Carboxypeptidase-like, regulatory domain"/>
    <property type="match status" value="1"/>
</dbReference>
<keyword evidence="5" id="KW-0732">Signal</keyword>
<evidence type="ECO:0000256" key="6">
    <source>
        <dbReference type="ARBA" id="ARBA00023136"/>
    </source>
</evidence>
<evidence type="ECO:0000256" key="9">
    <source>
        <dbReference type="SAM" id="MobiDB-lite"/>
    </source>
</evidence>
<name>A0A1H4G8L6_9BACE</name>
<dbReference type="Gene3D" id="3.55.50.30">
    <property type="match status" value="1"/>
</dbReference>
<dbReference type="NCBIfam" id="TIGR04056">
    <property type="entry name" value="OMP_RagA_SusC"/>
    <property type="match status" value="1"/>
</dbReference>
<dbReference type="EMBL" id="FNRP01000026">
    <property type="protein sequence ID" value="SEB05965.1"/>
    <property type="molecule type" value="Genomic_DNA"/>
</dbReference>
<evidence type="ECO:0000313" key="13">
    <source>
        <dbReference type="Proteomes" id="UP000183040"/>
    </source>
</evidence>
<dbReference type="PANTHER" id="PTHR30069">
    <property type="entry name" value="TONB-DEPENDENT OUTER MEMBRANE RECEPTOR"/>
    <property type="match status" value="1"/>
</dbReference>
<dbReference type="PANTHER" id="PTHR30069:SF29">
    <property type="entry name" value="HEMOGLOBIN AND HEMOGLOBIN-HAPTOGLOBIN-BINDING PROTEIN 1-RELATED"/>
    <property type="match status" value="1"/>
</dbReference>
<evidence type="ECO:0000256" key="7">
    <source>
        <dbReference type="ARBA" id="ARBA00023237"/>
    </source>
</evidence>
<dbReference type="Gene3D" id="2.170.130.10">
    <property type="entry name" value="TonB-dependent receptor, plug domain"/>
    <property type="match status" value="1"/>
</dbReference>
<dbReference type="GO" id="GO:0009279">
    <property type="term" value="C:cell outer membrane"/>
    <property type="evidence" value="ECO:0007669"/>
    <property type="project" value="UniProtKB-SubCell"/>
</dbReference>
<dbReference type="Gene3D" id="2.40.170.20">
    <property type="entry name" value="TonB-dependent receptor, beta-barrel domain"/>
    <property type="match status" value="1"/>
</dbReference>
<feature type="domain" description="Secretin/TonB short N-terminal" evidence="10">
    <location>
        <begin position="50"/>
        <end position="99"/>
    </location>
</feature>
<dbReference type="RefSeq" id="WP_074707778.1">
    <property type="nucleotide sequence ID" value="NZ_FNRP01000026.1"/>
</dbReference>
<evidence type="ECO:0000256" key="3">
    <source>
        <dbReference type="ARBA" id="ARBA00022452"/>
    </source>
</evidence>
<keyword evidence="7 8" id="KW-0998">Cell outer membrane</keyword>
<evidence type="ECO:0000256" key="1">
    <source>
        <dbReference type="ARBA" id="ARBA00004571"/>
    </source>
</evidence>
<dbReference type="Pfam" id="PF07660">
    <property type="entry name" value="STN"/>
    <property type="match status" value="1"/>
</dbReference>
<keyword evidence="3 8" id="KW-1134">Transmembrane beta strand</keyword>
<proteinExistence type="inferred from homology"/>
<protein>
    <submittedName>
        <fullName evidence="12">TonB-linked outer membrane protein, SusC/RagA family</fullName>
    </submittedName>
</protein>
<feature type="domain" description="TonB-dependent receptor plug" evidence="11">
    <location>
        <begin position="203"/>
        <end position="313"/>
    </location>
</feature>
<dbReference type="SUPFAM" id="SSF49464">
    <property type="entry name" value="Carboxypeptidase regulatory domain-like"/>
    <property type="match status" value="1"/>
</dbReference>
<evidence type="ECO:0000313" key="12">
    <source>
        <dbReference type="EMBL" id="SEB05965.1"/>
    </source>
</evidence>
<keyword evidence="6 8" id="KW-0472">Membrane</keyword>
<comment type="similarity">
    <text evidence="8">Belongs to the TonB-dependent receptor family.</text>
</comment>
<reference evidence="12 13" key="1">
    <citation type="submission" date="2016-10" db="EMBL/GenBank/DDBJ databases">
        <authorList>
            <person name="de Groot N.N."/>
        </authorList>
    </citation>
    <scope>NUCLEOTIDE SEQUENCE [LARGE SCALE GENOMIC DNA]</scope>
    <source>
        <strain evidence="12 13">NLAE-zl-G339</strain>
    </source>
</reference>
<evidence type="ECO:0000259" key="10">
    <source>
        <dbReference type="Pfam" id="PF07660"/>
    </source>
</evidence>
<dbReference type="InterPro" id="IPR012910">
    <property type="entry name" value="Plug_dom"/>
</dbReference>
<dbReference type="InterPro" id="IPR008969">
    <property type="entry name" value="CarboxyPept-like_regulatory"/>
</dbReference>
<dbReference type="PROSITE" id="PS52016">
    <property type="entry name" value="TONB_DEPENDENT_REC_3"/>
    <property type="match status" value="1"/>
</dbReference>
<gene>
    <name evidence="12" type="ORF">SAMN04487924_12663</name>
</gene>
<dbReference type="InterPro" id="IPR037066">
    <property type="entry name" value="Plug_dom_sf"/>
</dbReference>
<comment type="subcellular location">
    <subcellularLocation>
        <location evidence="1 8">Cell outer membrane</location>
        <topology evidence="1 8">Multi-pass membrane protein</topology>
    </subcellularLocation>
</comment>
<dbReference type="AlphaFoldDB" id="A0A1H4G8L6"/>
<keyword evidence="4 8" id="KW-0812">Transmembrane</keyword>
<dbReference type="InterPro" id="IPR023997">
    <property type="entry name" value="TonB-dep_OMP_SusC/RagA_CS"/>
</dbReference>
<dbReference type="InterPro" id="IPR011662">
    <property type="entry name" value="Secretin/TonB_short_N"/>
</dbReference>
<dbReference type="Pfam" id="PF07715">
    <property type="entry name" value="Plug"/>
    <property type="match status" value="1"/>
</dbReference>
<evidence type="ECO:0000256" key="5">
    <source>
        <dbReference type="ARBA" id="ARBA00022729"/>
    </source>
</evidence>
<feature type="region of interest" description="Disordered" evidence="9">
    <location>
        <begin position="1024"/>
        <end position="1043"/>
    </location>
</feature>
<dbReference type="InterPro" id="IPR036942">
    <property type="entry name" value="Beta-barrel_TonB_sf"/>
</dbReference>
<dbReference type="Proteomes" id="UP000183040">
    <property type="component" value="Unassembled WGS sequence"/>
</dbReference>
<evidence type="ECO:0000259" key="11">
    <source>
        <dbReference type="Pfam" id="PF07715"/>
    </source>
</evidence>
<dbReference type="FunFam" id="2.60.40.1120:FF:000003">
    <property type="entry name" value="Outer membrane protein Omp121"/>
    <property type="match status" value="1"/>
</dbReference>
<keyword evidence="2 8" id="KW-0813">Transport</keyword>
<evidence type="ECO:0000256" key="4">
    <source>
        <dbReference type="ARBA" id="ARBA00022692"/>
    </source>
</evidence>
<dbReference type="GO" id="GO:0015344">
    <property type="term" value="F:siderophore uptake transmembrane transporter activity"/>
    <property type="evidence" value="ECO:0007669"/>
    <property type="project" value="TreeGrafter"/>
</dbReference>
<dbReference type="FunFam" id="2.170.130.10:FF:000008">
    <property type="entry name" value="SusC/RagA family TonB-linked outer membrane protein"/>
    <property type="match status" value="1"/>
</dbReference>
<organism evidence="12 13">
    <name type="scientific">Bacteroides xylanisolvens</name>
    <dbReference type="NCBI Taxonomy" id="371601"/>
    <lineage>
        <taxon>Bacteria</taxon>
        <taxon>Pseudomonadati</taxon>
        <taxon>Bacteroidota</taxon>
        <taxon>Bacteroidia</taxon>
        <taxon>Bacteroidales</taxon>
        <taxon>Bacteroidaceae</taxon>
        <taxon>Bacteroides</taxon>
    </lineage>
</organism>
<dbReference type="GO" id="GO:0044718">
    <property type="term" value="P:siderophore transmembrane transport"/>
    <property type="evidence" value="ECO:0007669"/>
    <property type="project" value="TreeGrafter"/>
</dbReference>
<dbReference type="NCBIfam" id="TIGR04057">
    <property type="entry name" value="SusC_RagA_signa"/>
    <property type="match status" value="1"/>
</dbReference>
<dbReference type="SUPFAM" id="SSF56935">
    <property type="entry name" value="Porins"/>
    <property type="match status" value="1"/>
</dbReference>
<dbReference type="InterPro" id="IPR039426">
    <property type="entry name" value="TonB-dep_rcpt-like"/>
</dbReference>
<evidence type="ECO:0000256" key="8">
    <source>
        <dbReference type="PROSITE-ProRule" id="PRU01360"/>
    </source>
</evidence>
<accession>A0A1H4G8L6</accession>
<sequence>MNNRKNLLRLLLFVSLSFVAVILNGQTVSKTFKNEALKTVLKEVEKQTGLSVIYKTDEVNENKMITATFKNASINDVLDKILDEGLIYKLQNKMIVISKSNQQKQSKSGEKKKISGTVVDENGTPIIGASVQIKGEAQGTITDFDGKFVLSDVPEKSLLTISYIGYLTIDIAVTDEKLSKITMIEDSKLIDEVVVVGYGSMRKQDVTTSIARVGGKDLKDMPVTGFDQAIVGKMAGVQVTQTSGKPNSGATIRVRGTGTITAGAEPLYVVDGVPLERASSALETVDMNDVESIEILKDASSAAIYGSRGANGVVMITTKKGASGKAKVSYNGSVGFQTLSKKIDMLDAYEFAAFARDGHNGSYLTSYPDASPDDPNEVRKKSYDKIPPELFPYLEGQKGLTNTDWQDALYRTAPITKHSISISGGGEKTKFFISGSYLNQSGIIVNSGYERFGARLNFTYKSDKVELGVNFSPSYSIEDRVDSDNNKGVVINALMMPPVWPVYNEDGSYNYMGNGFWKIGTDYQHNAVLNPVAMANLTKDQVTHANLLGNFYFQWEIIKGLKYKFSAATNYNYFYNEYYRSSELPLQGEKYFQSPSNPVAKSSGTYYLNWLIENTLNYQKNFNGHNLNAIIGFTAQKDMMKKHSVQATDFVNDLVQNVAGGIVSTGGADSQAWALASFLARAQYDYKGKYLLSAAIRSDGSSRFGKNNRWGYFPSVSVGWRIISEDFMRNLPWVSNLKLRASYGISGNFSIGNYEHIAMLKYNQYVLGTGEGSLVSGLRPSQISNDDLGWEKTRMYNVGLDIGLFDERLTFEFDMYQSNTYDLLLDVPIPQITGFSDMRKNIGEVRNRGVEFTIGTHHNWSGFRWDASFNIAANRNKVLKLGPEDAPIITSAGVSHAYFKTEVGQPIGNYFLLVQDGVFKNQAELDAYPHFSNAKVGDFKFVDVDGNGEMDLDDDRAIVGNYMPKFTYGFMSSFAYKGIDLSFNLQGVQGNKILNLQRRYIANMEGNVNSMVIALDRFQSVENPGNGQVNRANRKSTGNNSRTSTWHLEDGSYLRMQNITLGYTLPKNFVQKFGLTLLRLYFSGQNLFTITNYSGYNPEVSNYNSNGSLTPGVDYGSYPLSKTYSFGLNVSF</sequence>
<dbReference type="Pfam" id="PF13715">
    <property type="entry name" value="CarbopepD_reg_2"/>
    <property type="match status" value="1"/>
</dbReference>
<dbReference type="InterPro" id="IPR023996">
    <property type="entry name" value="TonB-dep_OMP_SusC/RagA"/>
</dbReference>